<feature type="region of interest" description="Disordered" evidence="6">
    <location>
        <begin position="199"/>
        <end position="235"/>
    </location>
</feature>
<evidence type="ECO:0000256" key="3">
    <source>
        <dbReference type="ARBA" id="ARBA00023125"/>
    </source>
</evidence>
<dbReference type="PROSITE" id="PS50811">
    <property type="entry name" value="WRKY"/>
    <property type="match status" value="1"/>
</dbReference>
<feature type="compositionally biased region" description="Low complexity" evidence="6">
    <location>
        <begin position="77"/>
        <end position="87"/>
    </location>
</feature>
<comment type="caution">
    <text evidence="8">The sequence shown here is derived from an EMBL/GenBank/DDBJ whole genome shotgun (WGS) entry which is preliminary data.</text>
</comment>
<sequence length="607" mass="66047">METTLKRSVGFESLVKEGRRVKSKGDGESSGETGSGKVGNGRQIHEDISSKPSSPSHKDTAMSQQISSSAVIERASMDSISRASSSIKMDQLESARAEMGKVKEENEILKMTLAQIMKQYQSLQMHLTNMVQQEAKKSTDMVTTNQEMEEPEISLSLGRNSSEPKKDDQNKNSNSNKDKENDQQLKEGLDLSLDCKFERSSNLSSNEPTSNPSPETSFEEPKEEEAGETWPPNKMLKTVKCGEDEASQQAPVKKARVSVRARCDTPTMNDGCQWRKYGQKIAKGNPCPRAYYRCTVAPACPVRKQVQRCAEDMSILITTYEGSHNHPLPISATAMASTTSAAAYMLMSGSSNSGSALGPSTTNTTSADLHGLNFNFSDNTRSRQFYLPNSSISSSPSYPTITLDLTAPPLSSSSSSSSQFNRLNSSVHTTPRYSTSLNFSSSESNALPTSWSNGYLNYGTQPYNRSQIGPLTLGRQPQEHFYQPYMQKNNPTPPQQSLTDTIAAATKAITSDPSFKSVLEAAITSIVNKGSTAENFGQNLKRNENFTTISPYSSTANGNGCASSYLSTRSSSNAQQGSLMFHPPPLPFSTSKSASASPVNNRDHINN</sequence>
<dbReference type="GO" id="GO:0005634">
    <property type="term" value="C:nucleus"/>
    <property type="evidence" value="ECO:0007669"/>
    <property type="project" value="UniProtKB-SubCell"/>
</dbReference>
<keyword evidence="2" id="KW-0805">Transcription regulation</keyword>
<feature type="region of interest" description="Disordered" evidence="6">
    <location>
        <begin position="574"/>
        <end position="607"/>
    </location>
</feature>
<feature type="region of interest" description="Disordered" evidence="6">
    <location>
        <begin position="135"/>
        <end position="185"/>
    </location>
</feature>
<feature type="compositionally biased region" description="Low complexity" evidence="6">
    <location>
        <begin position="200"/>
        <end position="216"/>
    </location>
</feature>
<dbReference type="InterPro" id="IPR003657">
    <property type="entry name" value="WRKY_dom"/>
</dbReference>
<feature type="compositionally biased region" description="Polar residues" evidence="6">
    <location>
        <begin position="588"/>
        <end position="600"/>
    </location>
</feature>
<dbReference type="PANTHER" id="PTHR31429">
    <property type="entry name" value="WRKY TRANSCRIPTION FACTOR 36-RELATED"/>
    <property type="match status" value="1"/>
</dbReference>
<dbReference type="Proteomes" id="UP001141806">
    <property type="component" value="Unassembled WGS sequence"/>
</dbReference>
<evidence type="ECO:0000256" key="5">
    <source>
        <dbReference type="ARBA" id="ARBA00023242"/>
    </source>
</evidence>
<dbReference type="PANTHER" id="PTHR31429:SF97">
    <property type="entry name" value="WRKY TRANSCRIPTION FACTOR 36-RELATED"/>
    <property type="match status" value="1"/>
</dbReference>
<feature type="region of interest" description="Disordered" evidence="6">
    <location>
        <begin position="1"/>
        <end position="87"/>
    </location>
</feature>
<evidence type="ECO:0000256" key="1">
    <source>
        <dbReference type="ARBA" id="ARBA00004123"/>
    </source>
</evidence>
<evidence type="ECO:0000313" key="9">
    <source>
        <dbReference type="Proteomes" id="UP001141806"/>
    </source>
</evidence>
<feature type="compositionally biased region" description="Acidic residues" evidence="6">
    <location>
        <begin position="217"/>
        <end position="227"/>
    </location>
</feature>
<feature type="domain" description="WRKY" evidence="7">
    <location>
        <begin position="263"/>
        <end position="329"/>
    </location>
</feature>
<dbReference type="FunFam" id="2.20.25.80:FF:000002">
    <property type="entry name" value="probable WRKY transcription factor 31"/>
    <property type="match status" value="1"/>
</dbReference>
<dbReference type="SMART" id="SM00774">
    <property type="entry name" value="WRKY"/>
    <property type="match status" value="1"/>
</dbReference>
<evidence type="ECO:0000256" key="4">
    <source>
        <dbReference type="ARBA" id="ARBA00023163"/>
    </source>
</evidence>
<keyword evidence="9" id="KW-1185">Reference proteome</keyword>
<dbReference type="EMBL" id="JAMYWD010000004">
    <property type="protein sequence ID" value="KAJ4973093.1"/>
    <property type="molecule type" value="Genomic_DNA"/>
</dbReference>
<dbReference type="GO" id="GO:0003700">
    <property type="term" value="F:DNA-binding transcription factor activity"/>
    <property type="evidence" value="ECO:0007669"/>
    <property type="project" value="InterPro"/>
</dbReference>
<evidence type="ECO:0000259" key="7">
    <source>
        <dbReference type="PROSITE" id="PS50811"/>
    </source>
</evidence>
<feature type="compositionally biased region" description="Basic and acidic residues" evidence="6">
    <location>
        <begin position="14"/>
        <end position="27"/>
    </location>
</feature>
<protein>
    <recommendedName>
        <fullName evidence="7">WRKY domain-containing protein</fullName>
    </recommendedName>
</protein>
<gene>
    <name evidence="8" type="ORF">NE237_006267</name>
</gene>
<keyword evidence="4" id="KW-0804">Transcription</keyword>
<accession>A0A9Q0QV52</accession>
<dbReference type="Pfam" id="PF03106">
    <property type="entry name" value="WRKY"/>
    <property type="match status" value="1"/>
</dbReference>
<dbReference type="Gene3D" id="2.20.25.80">
    <property type="entry name" value="WRKY domain"/>
    <property type="match status" value="1"/>
</dbReference>
<organism evidence="8 9">
    <name type="scientific">Protea cynaroides</name>
    <dbReference type="NCBI Taxonomy" id="273540"/>
    <lineage>
        <taxon>Eukaryota</taxon>
        <taxon>Viridiplantae</taxon>
        <taxon>Streptophyta</taxon>
        <taxon>Embryophyta</taxon>
        <taxon>Tracheophyta</taxon>
        <taxon>Spermatophyta</taxon>
        <taxon>Magnoliopsida</taxon>
        <taxon>Proteales</taxon>
        <taxon>Proteaceae</taxon>
        <taxon>Protea</taxon>
    </lineage>
</organism>
<dbReference type="OrthoDB" id="1912868at2759"/>
<keyword evidence="3" id="KW-0238">DNA-binding</keyword>
<evidence type="ECO:0000313" key="8">
    <source>
        <dbReference type="EMBL" id="KAJ4973093.1"/>
    </source>
</evidence>
<keyword evidence="5" id="KW-0539">Nucleus</keyword>
<dbReference type="InterPro" id="IPR036576">
    <property type="entry name" value="WRKY_dom_sf"/>
</dbReference>
<reference evidence="8" key="1">
    <citation type="journal article" date="2023" name="Plant J.">
        <title>The genome of the king protea, Protea cynaroides.</title>
        <authorList>
            <person name="Chang J."/>
            <person name="Duong T.A."/>
            <person name="Schoeman C."/>
            <person name="Ma X."/>
            <person name="Roodt D."/>
            <person name="Barker N."/>
            <person name="Li Z."/>
            <person name="Van de Peer Y."/>
            <person name="Mizrachi E."/>
        </authorList>
    </citation>
    <scope>NUCLEOTIDE SEQUENCE</scope>
    <source>
        <tissue evidence="8">Young leaves</tissue>
    </source>
</reference>
<comment type="subcellular location">
    <subcellularLocation>
        <location evidence="1">Nucleus</location>
    </subcellularLocation>
</comment>
<feature type="compositionally biased region" description="Polar residues" evidence="6">
    <location>
        <begin position="50"/>
        <end position="70"/>
    </location>
</feature>
<dbReference type="GO" id="GO:0043565">
    <property type="term" value="F:sequence-specific DNA binding"/>
    <property type="evidence" value="ECO:0007669"/>
    <property type="project" value="InterPro"/>
</dbReference>
<name>A0A9Q0QV52_9MAGN</name>
<proteinExistence type="predicted"/>
<evidence type="ECO:0000256" key="6">
    <source>
        <dbReference type="SAM" id="MobiDB-lite"/>
    </source>
</evidence>
<dbReference type="InterPro" id="IPR044810">
    <property type="entry name" value="WRKY_plant"/>
</dbReference>
<dbReference type="SUPFAM" id="SSF118290">
    <property type="entry name" value="WRKY DNA-binding domain"/>
    <property type="match status" value="1"/>
</dbReference>
<evidence type="ECO:0000256" key="2">
    <source>
        <dbReference type="ARBA" id="ARBA00023015"/>
    </source>
</evidence>
<feature type="compositionally biased region" description="Basic and acidic residues" evidence="6">
    <location>
        <begin position="162"/>
        <end position="185"/>
    </location>
</feature>
<dbReference type="AlphaFoldDB" id="A0A9Q0QV52"/>